<keyword evidence="3" id="KW-0067">ATP-binding</keyword>
<evidence type="ECO:0000256" key="4">
    <source>
        <dbReference type="ARBA" id="ARBA00030759"/>
    </source>
</evidence>
<proteinExistence type="inferred from homology"/>
<feature type="region of interest" description="Disordered" evidence="5">
    <location>
        <begin position="339"/>
        <end position="397"/>
    </location>
</feature>
<dbReference type="InterPro" id="IPR027417">
    <property type="entry name" value="P-loop_NTPase"/>
</dbReference>
<dbReference type="SMART" id="SM00382">
    <property type="entry name" value="AAA"/>
    <property type="match status" value="1"/>
</dbReference>
<organism evidence="7 8">
    <name type="scientific">Kribbella sindirgiensis</name>
    <dbReference type="NCBI Taxonomy" id="1124744"/>
    <lineage>
        <taxon>Bacteria</taxon>
        <taxon>Bacillati</taxon>
        <taxon>Actinomycetota</taxon>
        <taxon>Actinomycetes</taxon>
        <taxon>Propionibacteriales</taxon>
        <taxon>Kribbellaceae</taxon>
        <taxon>Kribbella</taxon>
    </lineage>
</organism>
<evidence type="ECO:0000313" key="7">
    <source>
        <dbReference type="EMBL" id="TCC29312.1"/>
    </source>
</evidence>
<evidence type="ECO:0000313" key="8">
    <source>
        <dbReference type="Proteomes" id="UP000292695"/>
    </source>
</evidence>
<comment type="caution">
    <text evidence="7">The sequence shown here is derived from an EMBL/GenBank/DDBJ whole genome shotgun (WGS) entry which is preliminary data.</text>
</comment>
<dbReference type="InterPro" id="IPR052989">
    <property type="entry name" value="Mg-chelatase_DI-like"/>
</dbReference>
<dbReference type="Pfam" id="PF13519">
    <property type="entry name" value="VWA_2"/>
    <property type="match status" value="1"/>
</dbReference>
<accession>A0A4V2M2S6</accession>
<sequence>MRAAPLSGPSNSFPFTAIVGMDDLQLALILAAISPAIGGVLIRGEKGTAKSTAVRALTEILPPVDVVPGCRFSCDPDHPDPSCPDSPHAGERSVRAARLVELPVGATEDRVLGSLHLEKALAEGVTAYEPGLLAAAHRGLLYVDEVNLLHDHLVDVLLDAAAMGRATVERDGVSVTHPARFVLVGTMNPEEGELRPQLLDRFGLTVDVVASRDPAVRVEVMRARLTYEADPAAFVTRYDGAQRELAERIVKARDLLTEVILTDSALRQIAEICASFDVDGMRADLVTARTAVAHAAWSGRTVVEVDDVRAAAKLALPHRRRRNPFDAPGLDDEQLEEAINNSTPPEDPDDDGPDDPSGGPGGGADTSAASSDSEGEEQSVGQAPSGPAPSGDVAGSSTPYKARLLSVQVAGAGVAGRRSRAITEAGRVVGDRGRVGREAGRPHLLGTMRTAAPHQKVRGRSGPGLVVRADDVRLAVREGREGNLVLFCVDASGSMGTKKRMGEVKTAIVSLLLDAYQRRDTVGLVTFAGAAATVALPPTGSVETAVRRLESLPTGGRTPLAEGLLQAAEVLRIAAIRDPRRRPLLVLVTDGRATHGDNAFARARQAAGWLAHRGIATVVVDCEPRRGVRLGLAAELAGDLGAEYLDLGDVAAGNLIRTVTERKAA</sequence>
<dbReference type="InterPro" id="IPR000523">
    <property type="entry name" value="Mg_chelatse_chII-like_cat_dom"/>
</dbReference>
<dbReference type="InterPro" id="IPR036465">
    <property type="entry name" value="vWFA_dom_sf"/>
</dbReference>
<evidence type="ECO:0000256" key="5">
    <source>
        <dbReference type="SAM" id="MobiDB-lite"/>
    </source>
</evidence>
<dbReference type="CDD" id="cd01451">
    <property type="entry name" value="vWA_Magnesium_chelatase"/>
    <property type="match status" value="1"/>
</dbReference>
<protein>
    <recommendedName>
        <fullName evidence="4">Mg-protoporphyrin IX chelatase</fullName>
    </recommendedName>
</protein>
<dbReference type="SUPFAM" id="SSF52540">
    <property type="entry name" value="P-loop containing nucleoside triphosphate hydrolases"/>
    <property type="match status" value="1"/>
</dbReference>
<dbReference type="Gene3D" id="1.10.8.80">
    <property type="entry name" value="Magnesium chelatase subunit I, C-Terminal domain"/>
    <property type="match status" value="1"/>
</dbReference>
<dbReference type="Gene3D" id="3.40.50.410">
    <property type="entry name" value="von Willebrand factor, type A domain"/>
    <property type="match status" value="1"/>
</dbReference>
<dbReference type="RefSeq" id="WP_131293365.1">
    <property type="nucleotide sequence ID" value="NZ_SJKA01000010.1"/>
</dbReference>
<dbReference type="Pfam" id="PF17863">
    <property type="entry name" value="AAA_lid_2"/>
    <property type="match status" value="1"/>
</dbReference>
<evidence type="ECO:0000256" key="1">
    <source>
        <dbReference type="ARBA" id="ARBA00005799"/>
    </source>
</evidence>
<dbReference type="PANTHER" id="PTHR35023">
    <property type="entry name" value="CHELATASE-RELATED"/>
    <property type="match status" value="1"/>
</dbReference>
<dbReference type="OrthoDB" id="9775079at2"/>
<dbReference type="Proteomes" id="UP000292695">
    <property type="component" value="Unassembled WGS sequence"/>
</dbReference>
<dbReference type="InterPro" id="IPR002035">
    <property type="entry name" value="VWF_A"/>
</dbReference>
<evidence type="ECO:0000259" key="6">
    <source>
        <dbReference type="PROSITE" id="PS50234"/>
    </source>
</evidence>
<reference evidence="7 8" key="1">
    <citation type="submission" date="2019-02" db="EMBL/GenBank/DDBJ databases">
        <title>Kribbella capetownensis sp. nov. and Kribbella speibonae sp. nov., isolated from soil.</title>
        <authorList>
            <person name="Curtis S.M."/>
            <person name="Norton I."/>
            <person name="Everest G.J."/>
            <person name="Meyers P.R."/>
        </authorList>
    </citation>
    <scope>NUCLEOTIDE SEQUENCE [LARGE SCALE GENOMIC DNA]</scope>
    <source>
        <strain evidence="7 8">DSM 27082</strain>
    </source>
</reference>
<dbReference type="AlphaFoldDB" id="A0A4V2M2S6"/>
<dbReference type="NCBIfam" id="TIGR02442">
    <property type="entry name" value="Cob-chelat-sub"/>
    <property type="match status" value="1"/>
</dbReference>
<dbReference type="PANTHER" id="PTHR35023:SF1">
    <property type="entry name" value="MG-PROTOPORPHYRIN IX CHELATASE"/>
    <property type="match status" value="1"/>
</dbReference>
<comment type="similarity">
    <text evidence="1">Belongs to the Mg-chelatase subunits D/I family.</text>
</comment>
<keyword evidence="2" id="KW-0547">Nucleotide-binding</keyword>
<evidence type="ECO:0000256" key="2">
    <source>
        <dbReference type="ARBA" id="ARBA00022741"/>
    </source>
</evidence>
<name>A0A4V2M2S6_9ACTN</name>
<dbReference type="EMBL" id="SJKA01000010">
    <property type="protein sequence ID" value="TCC29312.1"/>
    <property type="molecule type" value="Genomic_DNA"/>
</dbReference>
<dbReference type="InterPro" id="IPR003593">
    <property type="entry name" value="AAA+_ATPase"/>
</dbReference>
<dbReference type="Pfam" id="PF01078">
    <property type="entry name" value="Mg_chelatase"/>
    <property type="match status" value="1"/>
</dbReference>
<keyword evidence="8" id="KW-1185">Reference proteome</keyword>
<dbReference type="InterPro" id="IPR012804">
    <property type="entry name" value="Cob_chelat_sub_put"/>
</dbReference>
<dbReference type="SUPFAM" id="SSF53300">
    <property type="entry name" value="vWA-like"/>
    <property type="match status" value="1"/>
</dbReference>
<evidence type="ECO:0000256" key="3">
    <source>
        <dbReference type="ARBA" id="ARBA00022840"/>
    </source>
</evidence>
<dbReference type="PROSITE" id="PS50234">
    <property type="entry name" value="VWFA"/>
    <property type="match status" value="1"/>
</dbReference>
<dbReference type="InterPro" id="IPR041702">
    <property type="entry name" value="BchD/ChlD_VWA"/>
</dbReference>
<dbReference type="SMART" id="SM00327">
    <property type="entry name" value="VWA"/>
    <property type="match status" value="1"/>
</dbReference>
<dbReference type="Gene3D" id="3.40.50.300">
    <property type="entry name" value="P-loop containing nucleotide triphosphate hydrolases"/>
    <property type="match status" value="1"/>
</dbReference>
<dbReference type="GO" id="GO:0005524">
    <property type="term" value="F:ATP binding"/>
    <property type="evidence" value="ECO:0007669"/>
    <property type="project" value="UniProtKB-KW"/>
</dbReference>
<gene>
    <name evidence="7" type="ORF">E0H50_27250</name>
</gene>
<feature type="domain" description="VWFA" evidence="6">
    <location>
        <begin position="484"/>
        <end position="620"/>
    </location>
</feature>
<dbReference type="InterPro" id="IPR041628">
    <property type="entry name" value="ChlI/MoxR_AAA_lid"/>
</dbReference>